<protein>
    <recommendedName>
        <fullName evidence="4">DUF155 domain-containing protein</fullName>
    </recommendedName>
</protein>
<dbReference type="EMBL" id="LSRX01001122">
    <property type="protein sequence ID" value="OLP83340.1"/>
    <property type="molecule type" value="Genomic_DNA"/>
</dbReference>
<sequence>MHEDLAIEELQLPSMDEQFTLERSAPKKIIVPVPPPSLGTQGHTKWTRSATRAGQNYSADNAVASFRDGTGWTIMGRRSHRSRKDIKLKLVAEKHFRKQLMISEEGGGRHQQFSVPGCCECRLDLRDMDWPQLLELFRVGGRGSLTTFRRPLTESGADVDIEAGGMDRERSREEPGTSPKSNMSRLRPAAASGRTQNMGRQRSAQTAGEALVAAALSGAGRRLPGLGHISASSCDEEGDQSLVLLKQRLGDSWMRICRKMESECYAVCMAGGLDLAWGELGRSERAYDCGSQSSLAGPRQLDNGLGGGLVRHFGTGENIVLHLQFFGQKDVFAFGFGCIAACGFEEETMNFLFKRKDEVEADDGADDGDEPAQEEKLAHSYVPLLDWTLPVHEVQNSRPEDPGRNKVSPMCGMFQDIDILLFSHSESYWYERFEKIYVACRTYLDIDKRVAPLQHSESKAERIRFMNLLCTSWTEFTVTSKIVARTSAEDILNQRLVVLKVSHETRLEWIVIILILVEVVLEIIQLYFTPSG</sequence>
<feature type="region of interest" description="Disordered" evidence="1">
    <location>
        <begin position="156"/>
        <end position="206"/>
    </location>
</feature>
<evidence type="ECO:0000313" key="3">
    <source>
        <dbReference type="Proteomes" id="UP000186817"/>
    </source>
</evidence>
<organism evidence="2 3">
    <name type="scientific">Symbiodinium microadriaticum</name>
    <name type="common">Dinoflagellate</name>
    <name type="synonym">Zooxanthella microadriatica</name>
    <dbReference type="NCBI Taxonomy" id="2951"/>
    <lineage>
        <taxon>Eukaryota</taxon>
        <taxon>Sar</taxon>
        <taxon>Alveolata</taxon>
        <taxon>Dinophyceae</taxon>
        <taxon>Suessiales</taxon>
        <taxon>Symbiodiniaceae</taxon>
        <taxon>Symbiodinium</taxon>
    </lineage>
</organism>
<comment type="caution">
    <text evidence="2">The sequence shown here is derived from an EMBL/GenBank/DDBJ whole genome shotgun (WGS) entry which is preliminary data.</text>
</comment>
<accession>A0A1Q9CK83</accession>
<gene>
    <name evidence="2" type="ORF">AK812_SmicGene35907</name>
</gene>
<dbReference type="AlphaFoldDB" id="A0A1Q9CK83"/>
<evidence type="ECO:0000256" key="1">
    <source>
        <dbReference type="SAM" id="MobiDB-lite"/>
    </source>
</evidence>
<reference evidence="2 3" key="1">
    <citation type="submission" date="2016-02" db="EMBL/GenBank/DDBJ databases">
        <title>Genome analysis of coral dinoflagellate symbionts highlights evolutionary adaptations to a symbiotic lifestyle.</title>
        <authorList>
            <person name="Aranda M."/>
            <person name="Li Y."/>
            <person name="Liew Y.J."/>
            <person name="Baumgarten S."/>
            <person name="Simakov O."/>
            <person name="Wilson M."/>
            <person name="Piel J."/>
            <person name="Ashoor H."/>
            <person name="Bougouffa S."/>
            <person name="Bajic V.B."/>
            <person name="Ryu T."/>
            <person name="Ravasi T."/>
            <person name="Bayer T."/>
            <person name="Micklem G."/>
            <person name="Kim H."/>
            <person name="Bhak J."/>
            <person name="Lajeunesse T.C."/>
            <person name="Voolstra C.R."/>
        </authorList>
    </citation>
    <scope>NUCLEOTIDE SEQUENCE [LARGE SCALE GENOMIC DNA]</scope>
    <source>
        <strain evidence="2 3">CCMP2467</strain>
    </source>
</reference>
<proteinExistence type="predicted"/>
<feature type="compositionally biased region" description="Polar residues" evidence="1">
    <location>
        <begin position="193"/>
        <end position="206"/>
    </location>
</feature>
<name>A0A1Q9CK83_SYMMI</name>
<dbReference type="Proteomes" id="UP000186817">
    <property type="component" value="Unassembled WGS sequence"/>
</dbReference>
<evidence type="ECO:0008006" key="4">
    <source>
        <dbReference type="Google" id="ProtNLM"/>
    </source>
</evidence>
<feature type="compositionally biased region" description="Basic and acidic residues" evidence="1">
    <location>
        <begin position="165"/>
        <end position="175"/>
    </location>
</feature>
<evidence type="ECO:0000313" key="2">
    <source>
        <dbReference type="EMBL" id="OLP83340.1"/>
    </source>
</evidence>
<keyword evidence="3" id="KW-1185">Reference proteome</keyword>
<dbReference type="OrthoDB" id="436756at2759"/>